<evidence type="ECO:0000256" key="4">
    <source>
        <dbReference type="ARBA" id="ARBA00022989"/>
    </source>
</evidence>
<evidence type="ECO:0000313" key="6">
    <source>
        <dbReference type="Proteomes" id="UP000081671"/>
    </source>
</evidence>
<sequence>MELAGASMLVSSLASKITAAATLAKAGGVASGTILAGLSSKGLALLSPAALGPAASTLGPLLAALDVSALPAAATAAIPIGAKTVAVVAGGATAVVAVPLVLGAVGFTTSGIAASSIAAKMMSITAIANGGGVPAGSMVATLQSMGAAGLSASAKGLVGTVGSALVAAVL</sequence>
<protein>
    <submittedName>
        <fullName evidence="7">Interferon alpha-inducible protein 27, mitochondrial-like</fullName>
    </submittedName>
</protein>
<proteinExistence type="inferred from homology"/>
<dbReference type="GO" id="GO:0097193">
    <property type="term" value="P:intrinsic apoptotic signaling pathway"/>
    <property type="evidence" value="ECO:0007669"/>
    <property type="project" value="TreeGrafter"/>
</dbReference>
<evidence type="ECO:0000256" key="5">
    <source>
        <dbReference type="ARBA" id="ARBA00023136"/>
    </source>
</evidence>
<dbReference type="RefSeq" id="XP_012870085.1">
    <property type="nucleotide sequence ID" value="XM_013014631.1"/>
</dbReference>
<keyword evidence="6" id="KW-1185">Reference proteome</keyword>
<dbReference type="Pfam" id="PF06140">
    <property type="entry name" value="Ifi-6-16"/>
    <property type="match status" value="1"/>
</dbReference>
<accession>A0A1S3F1K3</accession>
<evidence type="ECO:0000256" key="2">
    <source>
        <dbReference type="ARBA" id="ARBA00007262"/>
    </source>
</evidence>
<dbReference type="InterPro" id="IPR009311">
    <property type="entry name" value="IFI6/IFI27-like"/>
</dbReference>
<dbReference type="InParanoid" id="A0A1S3F1K3"/>
<gene>
    <name evidence="7" type="primary">LOC105984449</name>
</gene>
<comment type="similarity">
    <text evidence="2">Belongs to the IFI6/IFI27 family.</text>
</comment>
<dbReference type="GeneID" id="105984449"/>
<dbReference type="Gene3D" id="6.10.110.10">
    <property type="match status" value="1"/>
</dbReference>
<evidence type="ECO:0000256" key="3">
    <source>
        <dbReference type="ARBA" id="ARBA00022692"/>
    </source>
</evidence>
<dbReference type="GO" id="GO:0031966">
    <property type="term" value="C:mitochondrial membrane"/>
    <property type="evidence" value="ECO:0007669"/>
    <property type="project" value="TreeGrafter"/>
</dbReference>
<keyword evidence="4" id="KW-1133">Transmembrane helix</keyword>
<keyword evidence="5" id="KW-0472">Membrane</keyword>
<evidence type="ECO:0000313" key="7">
    <source>
        <dbReference type="RefSeq" id="XP_012870085.1"/>
    </source>
</evidence>
<organism evidence="6 7">
    <name type="scientific">Dipodomys ordii</name>
    <name type="common">Ord's kangaroo rat</name>
    <dbReference type="NCBI Taxonomy" id="10020"/>
    <lineage>
        <taxon>Eukaryota</taxon>
        <taxon>Metazoa</taxon>
        <taxon>Chordata</taxon>
        <taxon>Craniata</taxon>
        <taxon>Vertebrata</taxon>
        <taxon>Euteleostomi</taxon>
        <taxon>Mammalia</taxon>
        <taxon>Eutheria</taxon>
        <taxon>Euarchontoglires</taxon>
        <taxon>Glires</taxon>
        <taxon>Rodentia</taxon>
        <taxon>Castorimorpha</taxon>
        <taxon>Heteromyidae</taxon>
        <taxon>Dipodomyinae</taxon>
        <taxon>Dipodomys</taxon>
    </lineage>
</organism>
<dbReference type="AlphaFoldDB" id="A0A1S3F1K3"/>
<reference evidence="7" key="1">
    <citation type="submission" date="2025-08" db="UniProtKB">
        <authorList>
            <consortium name="RefSeq"/>
        </authorList>
    </citation>
    <scope>IDENTIFICATION</scope>
    <source>
        <tissue evidence="7">Kidney</tissue>
    </source>
</reference>
<dbReference type="KEGG" id="dord:105984449"/>
<keyword evidence="3" id="KW-0812">Transmembrane</keyword>
<dbReference type="Proteomes" id="UP000081671">
    <property type="component" value="Unplaced"/>
</dbReference>
<dbReference type="InterPro" id="IPR038213">
    <property type="entry name" value="IFI6/IFI27-like_sf"/>
</dbReference>
<dbReference type="PANTHER" id="PTHR16932">
    <property type="entry name" value="INTERFERON ALPHA-INDUCIBLE PROTEIN 27"/>
    <property type="match status" value="1"/>
</dbReference>
<comment type="subcellular location">
    <subcellularLocation>
        <location evidence="1">Membrane</location>
        <topology evidence="1">Multi-pass membrane protein</topology>
    </subcellularLocation>
</comment>
<dbReference type="GO" id="GO:0001836">
    <property type="term" value="P:release of cytochrome c from mitochondria"/>
    <property type="evidence" value="ECO:0007669"/>
    <property type="project" value="TreeGrafter"/>
</dbReference>
<dbReference type="FunCoup" id="A0A1S3F1K3">
    <property type="interactions" value="1"/>
</dbReference>
<name>A0A1S3F1K3_DIPOR</name>
<evidence type="ECO:0000256" key="1">
    <source>
        <dbReference type="ARBA" id="ARBA00004141"/>
    </source>
</evidence>
<dbReference type="PANTHER" id="PTHR16932:SF2">
    <property type="entry name" value="INTERFERON ALPHA-INDUCIBLE PROTEIN 27, MITOCHONDRIAL"/>
    <property type="match status" value="1"/>
</dbReference>